<reference evidence="2" key="1">
    <citation type="journal article" date="2004" name="Nature">
        <title>Genome duplication in the teleost fish Tetraodon nigroviridis reveals the early vertebrate proto-karyotype.</title>
        <authorList>
            <person name="Jaillon O."/>
            <person name="Aury J.-M."/>
            <person name="Brunet F."/>
            <person name="Petit J.-L."/>
            <person name="Stange-Thomann N."/>
            <person name="Mauceli E."/>
            <person name="Bouneau L."/>
            <person name="Fischer C."/>
            <person name="Ozouf-Costaz C."/>
            <person name="Bernot A."/>
            <person name="Nicaud S."/>
            <person name="Jaffe D."/>
            <person name="Fisher S."/>
            <person name="Lutfalla G."/>
            <person name="Dossat C."/>
            <person name="Segurens B."/>
            <person name="Dasilva C."/>
            <person name="Salanoubat M."/>
            <person name="Levy M."/>
            <person name="Boudet N."/>
            <person name="Castellano S."/>
            <person name="Anthouard V."/>
            <person name="Jubin C."/>
            <person name="Castelli V."/>
            <person name="Katinka M."/>
            <person name="Vacherie B."/>
            <person name="Biemont C."/>
            <person name="Skalli Z."/>
            <person name="Cattolico L."/>
            <person name="Poulain J."/>
            <person name="De Berardinis V."/>
            <person name="Cruaud C."/>
            <person name="Duprat S."/>
            <person name="Brottier P."/>
            <person name="Coutanceau J.-P."/>
            <person name="Gouzy J."/>
            <person name="Parra G."/>
            <person name="Lardier G."/>
            <person name="Chapple C."/>
            <person name="McKernan K.J."/>
            <person name="McEwan P."/>
            <person name="Bosak S."/>
            <person name="Kellis M."/>
            <person name="Volff J.-N."/>
            <person name="Guigo R."/>
            <person name="Zody M.C."/>
            <person name="Mesirov J."/>
            <person name="Lindblad-Toh K."/>
            <person name="Birren B."/>
            <person name="Nusbaum C."/>
            <person name="Kahn D."/>
            <person name="Robinson-Rechavi M."/>
            <person name="Laudet V."/>
            <person name="Schachter V."/>
            <person name="Quetier F."/>
            <person name="Saurin W."/>
            <person name="Scarpelli C."/>
            <person name="Wincker P."/>
            <person name="Lander E.S."/>
            <person name="Weissenbach J."/>
            <person name="Roest Crollius H."/>
        </authorList>
    </citation>
    <scope>NUCLEOTIDE SEQUENCE [LARGE SCALE GENOMIC DNA]</scope>
</reference>
<dbReference type="EMBL" id="CAAE01015104">
    <property type="protein sequence ID" value="CAG12568.1"/>
    <property type="molecule type" value="Genomic_DNA"/>
</dbReference>
<accession>Q4RGB4</accession>
<feature type="compositionally biased region" description="Basic and acidic residues" evidence="1">
    <location>
        <begin position="1"/>
        <end position="22"/>
    </location>
</feature>
<dbReference type="KEGG" id="tng:GSTEN00034879G001"/>
<protein>
    <submittedName>
        <fullName evidence="2">(spotted green pufferfish) hypothetical protein</fullName>
    </submittedName>
</protein>
<evidence type="ECO:0000313" key="2">
    <source>
        <dbReference type="EMBL" id="CAG12568.1"/>
    </source>
</evidence>
<name>Q4RGB4_TETNG</name>
<reference evidence="2" key="2">
    <citation type="submission" date="2004-02" db="EMBL/GenBank/DDBJ databases">
        <authorList>
            <consortium name="Genoscope"/>
            <consortium name="Whitehead Institute Centre for Genome Research"/>
        </authorList>
    </citation>
    <scope>NUCLEOTIDE SEQUENCE</scope>
</reference>
<proteinExistence type="predicted"/>
<organism evidence="2">
    <name type="scientific">Tetraodon nigroviridis</name>
    <name type="common">Spotted green pufferfish</name>
    <name type="synonym">Chelonodon nigroviridis</name>
    <dbReference type="NCBI Taxonomy" id="99883"/>
    <lineage>
        <taxon>Eukaryota</taxon>
        <taxon>Metazoa</taxon>
        <taxon>Chordata</taxon>
        <taxon>Craniata</taxon>
        <taxon>Vertebrata</taxon>
        <taxon>Euteleostomi</taxon>
        <taxon>Actinopterygii</taxon>
        <taxon>Neopterygii</taxon>
        <taxon>Teleostei</taxon>
        <taxon>Neoteleostei</taxon>
        <taxon>Acanthomorphata</taxon>
        <taxon>Eupercaria</taxon>
        <taxon>Tetraodontiformes</taxon>
        <taxon>Tetradontoidea</taxon>
        <taxon>Tetraodontidae</taxon>
        <taxon>Tetraodon</taxon>
    </lineage>
</organism>
<evidence type="ECO:0000256" key="1">
    <source>
        <dbReference type="SAM" id="MobiDB-lite"/>
    </source>
</evidence>
<feature type="region of interest" description="Disordered" evidence="1">
    <location>
        <begin position="1"/>
        <end position="34"/>
    </location>
</feature>
<comment type="caution">
    <text evidence="2">The sequence shown here is derived from an EMBL/GenBank/DDBJ whole genome shotgun (WGS) entry which is preliminary data.</text>
</comment>
<sequence>MEGSLEIHKMDSIEDNSEKSAEDQLESSAEHTLSTQFRENPFDLLGKDHFILDVLGEGNFAQVTEKLES</sequence>
<dbReference type="AlphaFoldDB" id="Q4RGB4"/>
<gene>
    <name evidence="2" type="ORF">GSTENG00034879001</name>
</gene>